<dbReference type="InterPro" id="IPR040559">
    <property type="entry name" value="CdiA_C"/>
</dbReference>
<accession>A0A7X3HDP4</accession>
<organism evidence="4 5">
    <name type="scientific">Metapseudomonas otitidis</name>
    <dbReference type="NCBI Taxonomy" id="319939"/>
    <lineage>
        <taxon>Bacteria</taxon>
        <taxon>Pseudomonadati</taxon>
        <taxon>Pseudomonadota</taxon>
        <taxon>Gammaproteobacteria</taxon>
        <taxon>Pseudomonadales</taxon>
        <taxon>Pseudomonadaceae</taxon>
        <taxon>Metapseudomonas</taxon>
    </lineage>
</organism>
<dbReference type="EMBL" id="WTFN01000084">
    <property type="protein sequence ID" value="MWK59159.1"/>
    <property type="molecule type" value="Genomic_DNA"/>
</dbReference>
<name>A0A7X3HDP4_9GAMM</name>
<dbReference type="RefSeq" id="WP_160482407.1">
    <property type="nucleotide sequence ID" value="NZ_WTFN01000084.1"/>
</dbReference>
<evidence type="ECO:0000259" key="3">
    <source>
        <dbReference type="Pfam" id="PF18451"/>
    </source>
</evidence>
<evidence type="ECO:0000256" key="1">
    <source>
        <dbReference type="SAM" id="MobiDB-lite"/>
    </source>
</evidence>
<feature type="domain" description="tRNA nuclease CdiA C-terminal" evidence="3">
    <location>
        <begin position="1361"/>
        <end position="1435"/>
    </location>
</feature>
<feature type="domain" description="DUF637" evidence="2">
    <location>
        <begin position="920"/>
        <end position="1083"/>
    </location>
</feature>
<dbReference type="InterPro" id="IPR025157">
    <property type="entry name" value="Hemagglutinin_rpt"/>
</dbReference>
<dbReference type="Gene3D" id="3.40.1350.120">
    <property type="match status" value="1"/>
</dbReference>
<dbReference type="GO" id="GO:0004549">
    <property type="term" value="F:tRNA-specific ribonuclease activity"/>
    <property type="evidence" value="ECO:0007669"/>
    <property type="project" value="InterPro"/>
</dbReference>
<dbReference type="Pfam" id="PF18451">
    <property type="entry name" value="CdiA_C"/>
    <property type="match status" value="1"/>
</dbReference>
<dbReference type="CDD" id="cd13442">
    <property type="entry name" value="CDI_toxin_Bp1026b-like"/>
    <property type="match status" value="1"/>
</dbReference>
<dbReference type="InterPro" id="IPR033806">
    <property type="entry name" value="CDI_toxin_Bp1026b-like"/>
</dbReference>
<reference evidence="4 5" key="1">
    <citation type="submission" date="2019-12" db="EMBL/GenBank/DDBJ databases">
        <title>Draft genome sequence of Pseudomonas otitidis recovered from a chicken carcass.</title>
        <authorList>
            <person name="Vieira T.R."/>
            <person name="Oliviera E.F.C."/>
            <person name="Silva N.M.V."/>
            <person name="Sambrano G.E."/>
            <person name="Cibulski S.P."/>
            <person name="Cardoso M.R.I."/>
        </authorList>
    </citation>
    <scope>NUCLEOTIDE SEQUENCE [LARGE SCALE GENOMIC DNA]</scope>
    <source>
        <strain evidence="4 5">25_K</strain>
    </source>
</reference>
<dbReference type="InterPro" id="IPR006915">
    <property type="entry name" value="DUF637_hemagglutn_put"/>
</dbReference>
<dbReference type="Proteomes" id="UP000461288">
    <property type="component" value="Unassembled WGS sequence"/>
</dbReference>
<evidence type="ECO:0000313" key="5">
    <source>
        <dbReference type="Proteomes" id="UP000461288"/>
    </source>
</evidence>
<dbReference type="Pfam" id="PF04830">
    <property type="entry name" value="DUF637"/>
    <property type="match status" value="1"/>
</dbReference>
<dbReference type="Pfam" id="PF13332">
    <property type="entry name" value="Fil_haemagg_2"/>
    <property type="match status" value="3"/>
</dbReference>
<evidence type="ECO:0008006" key="6">
    <source>
        <dbReference type="Google" id="ProtNLM"/>
    </source>
</evidence>
<evidence type="ECO:0000259" key="2">
    <source>
        <dbReference type="Pfam" id="PF04830"/>
    </source>
</evidence>
<protein>
    <recommendedName>
        <fullName evidence="6">Toxin CdiA</fullName>
    </recommendedName>
</protein>
<sequence length="1443" mass="152369">MLHSVFAAALDNRSASIESLGDMSLSAAKLNNVRDVLTLSGNEKFSISIVELPCGNYGLCDYRGEGRRNAIWQITEKDRLRVIESSAASRLLSGGDLDFSGEVLNNESSTIAAAGSISGRFDVLNNKGVMPAQIDTVRTYWSWVNEFGQASRWAQHINSTHVPTPQAGLESDLSQFISWLWGGQITAPSQTRKELDGSAYSAIIQAGGSIDIQASKNLENSVEQASYIYVAGGQKVGDTGVGSSFSTPINLSPQLPADTAQQAVDPISLPGFSLPQGQNGLFQTNSDPGHRYLIETNPAFADLKQFISSDYMLGLLGFDTDAAQKRLGDGLYEQRLIRDAVVARTGKRLLDGLASDEAQFKYLMDNAIASKESLKLVPGISLSAEQVAALTHDIVWMEEREVQGEKVLVPVLYLAQAKDRLAPGGSLIQGRNVALISGSNLHNSGTLRATQNLTATASDITNSGLMQANERLQLLATGSIRNAQGGVINGKDVTLTAGKDVINERSVTVHRSQTERSDRQQSFVDDAARIEAGSGLSITAGNDLQNIGGALKSGADTRLNAGRDLLLVSAEAENRTHTWDRKGYGKSSSLTQYGSEVDVGGNLTATAGRDIAIVASHVKATGDVALTAQRDVSISAAANETHSESFRKSGGKKVQAEDSQVRQLASVVEAGGDLNVKAGGNLVVAASQLKAGDEAYLYAGEQLALLAAQDSDYHLFDKKNKGSFGAKETRRDEVTDVRNVGTQITSGGNLTLASEGDQLYQRARLESGGNLTLDSGGEIAFEAVKDLHQESHEKSKSDLAWNSMKGKGSTDETLLQSQLIAQGEIVIKAADGLKIDIKQIDQKTVSQTIDAMVAADPQLAWIKAAEQRGDVDWRQVKEIHDAFKYSNSGLGAGAQLVIAVLISAFVGPAAMGALGTVGGAAATSLATTGTISTINNKGNLGAAFKETFSSDSLKNAAVSGVTAGLTESLFDGVLKTKTNPVTGKVTVDLSTLDGVGRFAANQTLQSTTSAALNRALGRDVSYGDALKGALFNTLVATTFNAVGDYTKGKWEDGSPQKIAIHAVVGGLLSQATGGDFKTGAIAAGANEALVVQLDALVKSDPRLLSMTSQLVGIFAAAAVDGDVEKGAWIAQNATQYNFLGHENLDELENEARQCSAKNNCEDVKRKFRALSVDNDDELSKLCGSDPSLCQQRYGELLRDRRGLQERLAKLYFDESIPAIFKEDLHRYQLQNTSAAGTLAQVDAQLALEGKGVSPEKASWIGSILAAVGGGLVGKASVSKPLGPKEVSPKNPNSTSAITDAEAGTTGLPNIGSLKGEPELPPKNASPDMVRSIERQNEAAKSLARAGYDVEQLANTGKKGANPDLRINGELADVASPRTGSVGSVLMTINDKVKKQASSVVINLADSPLTISQVGSALSLKPVEGLKKLYLMKDGEFKVIEVAK</sequence>
<feature type="region of interest" description="Disordered" evidence="1">
    <location>
        <begin position="1278"/>
        <end position="1328"/>
    </location>
</feature>
<evidence type="ECO:0000313" key="4">
    <source>
        <dbReference type="EMBL" id="MWK59159.1"/>
    </source>
</evidence>
<proteinExistence type="predicted"/>
<gene>
    <name evidence="4" type="ORF">GO594_24495</name>
</gene>
<comment type="caution">
    <text evidence="4">The sequence shown here is derived from an EMBL/GenBank/DDBJ whole genome shotgun (WGS) entry which is preliminary data.</text>
</comment>